<dbReference type="InterPro" id="IPR058210">
    <property type="entry name" value="SACS/Nov_dom"/>
</dbReference>
<dbReference type="PANTHER" id="PTHR32387:SF0">
    <property type="entry name" value="PROTEIN NO VEIN"/>
    <property type="match status" value="1"/>
</dbReference>
<evidence type="ECO:0000313" key="3">
    <source>
        <dbReference type="Proteomes" id="UP000247810"/>
    </source>
</evidence>
<dbReference type="Proteomes" id="UP000247810">
    <property type="component" value="Unassembled WGS sequence"/>
</dbReference>
<dbReference type="Pfam" id="PF25794">
    <property type="entry name" value="SACS"/>
    <property type="match status" value="1"/>
</dbReference>
<feature type="domain" description="Sacsin/Nov" evidence="1">
    <location>
        <begin position="87"/>
        <end position="144"/>
    </location>
</feature>
<dbReference type="EMBL" id="KZ825799">
    <property type="protein sequence ID" value="PYH99739.1"/>
    <property type="molecule type" value="Genomic_DNA"/>
</dbReference>
<dbReference type="Gene3D" id="3.30.565.10">
    <property type="entry name" value="Histidine kinase-like ATPase, C-terminal domain"/>
    <property type="match status" value="1"/>
</dbReference>
<gene>
    <name evidence="2" type="ORF">BO71DRAFT_424807</name>
</gene>
<dbReference type="InterPro" id="IPR052957">
    <property type="entry name" value="Auxin_embryo_med"/>
</dbReference>
<organism evidence="2 3">
    <name type="scientific">Aspergillus ellipticus CBS 707.79</name>
    <dbReference type="NCBI Taxonomy" id="1448320"/>
    <lineage>
        <taxon>Eukaryota</taxon>
        <taxon>Fungi</taxon>
        <taxon>Dikarya</taxon>
        <taxon>Ascomycota</taxon>
        <taxon>Pezizomycotina</taxon>
        <taxon>Eurotiomycetes</taxon>
        <taxon>Eurotiomycetidae</taxon>
        <taxon>Eurotiales</taxon>
        <taxon>Aspergillaceae</taxon>
        <taxon>Aspergillus</taxon>
        <taxon>Aspergillus subgen. Circumdati</taxon>
    </lineage>
</organism>
<sequence>MEDTTLETRTIAKEHIDGIGAQYASILNNEKAHTIIDRALQLYLLNLDTLSPRVDELIQNVDDNKYADDVTPALSLLYRDRLLRTDCNEAGFTPKQVDAISNLGFSTKKNQAESTGEKGVGFKSVFGVADCVWVASGAYAFKFDSSSPMGMLTPMWEGPPGGAQPANTSMYLRFLPQVDEKHVFHDLDLVGGKVLTFLRKRRELRLHIELQSGGRVFYDVKRQDLISNDGLPMTQLTFTGAKFPTPKRKAYVVCRYPINSMPEEKKYQY</sequence>
<dbReference type="PANTHER" id="PTHR32387">
    <property type="entry name" value="WU:FJ29H11"/>
    <property type="match status" value="1"/>
</dbReference>
<evidence type="ECO:0000313" key="2">
    <source>
        <dbReference type="EMBL" id="PYH99739.1"/>
    </source>
</evidence>
<name>A0A319DQK6_9EURO</name>
<dbReference type="OrthoDB" id="2157530at2759"/>
<keyword evidence="3" id="KW-1185">Reference proteome</keyword>
<dbReference type="SUPFAM" id="SSF55874">
    <property type="entry name" value="ATPase domain of HSP90 chaperone/DNA topoisomerase II/histidine kinase"/>
    <property type="match status" value="1"/>
</dbReference>
<protein>
    <recommendedName>
        <fullName evidence="1">Sacsin/Nov domain-containing protein</fullName>
    </recommendedName>
</protein>
<dbReference type="AlphaFoldDB" id="A0A319DQK6"/>
<proteinExistence type="predicted"/>
<reference evidence="2 3" key="1">
    <citation type="submission" date="2018-02" db="EMBL/GenBank/DDBJ databases">
        <title>The genomes of Aspergillus section Nigri reveals drivers in fungal speciation.</title>
        <authorList>
            <consortium name="DOE Joint Genome Institute"/>
            <person name="Vesth T.C."/>
            <person name="Nybo J."/>
            <person name="Theobald S."/>
            <person name="Brandl J."/>
            <person name="Frisvad J.C."/>
            <person name="Nielsen K.F."/>
            <person name="Lyhne E.K."/>
            <person name="Kogle M.E."/>
            <person name="Kuo A."/>
            <person name="Riley R."/>
            <person name="Clum A."/>
            <person name="Nolan M."/>
            <person name="Lipzen A."/>
            <person name="Salamov A."/>
            <person name="Henrissat B."/>
            <person name="Wiebenga A."/>
            <person name="De vries R.P."/>
            <person name="Grigoriev I.V."/>
            <person name="Mortensen U.H."/>
            <person name="Andersen M.R."/>
            <person name="Baker S.E."/>
        </authorList>
    </citation>
    <scope>NUCLEOTIDE SEQUENCE [LARGE SCALE GENOMIC DNA]</scope>
    <source>
        <strain evidence="2 3">CBS 707.79</strain>
    </source>
</reference>
<accession>A0A319DQK6</accession>
<dbReference type="STRING" id="1448320.A0A319DQK6"/>
<evidence type="ECO:0000259" key="1">
    <source>
        <dbReference type="Pfam" id="PF25794"/>
    </source>
</evidence>
<dbReference type="InterPro" id="IPR036890">
    <property type="entry name" value="HATPase_C_sf"/>
</dbReference>
<dbReference type="VEuPathDB" id="FungiDB:BO71DRAFT_424807"/>